<proteinExistence type="predicted"/>
<feature type="transmembrane region" description="Helical" evidence="1">
    <location>
        <begin position="128"/>
        <end position="148"/>
    </location>
</feature>
<name>A0ABY4TTH4_9SPHN</name>
<gene>
    <name evidence="2" type="ORF">M9980_00245</name>
</gene>
<feature type="transmembrane region" description="Helical" evidence="1">
    <location>
        <begin position="399"/>
        <end position="420"/>
    </location>
</feature>
<keyword evidence="3" id="KW-1185">Reference proteome</keyword>
<evidence type="ECO:0000313" key="3">
    <source>
        <dbReference type="Proteomes" id="UP001055580"/>
    </source>
</evidence>
<dbReference type="EMBL" id="CP098401">
    <property type="protein sequence ID" value="URW75704.1"/>
    <property type="molecule type" value="Genomic_DNA"/>
</dbReference>
<evidence type="ECO:0008006" key="4">
    <source>
        <dbReference type="Google" id="ProtNLM"/>
    </source>
</evidence>
<feature type="transmembrane region" description="Helical" evidence="1">
    <location>
        <begin position="348"/>
        <end position="365"/>
    </location>
</feature>
<organism evidence="2 3">
    <name type="scientific">Sphingomonas donggukensis</name>
    <dbReference type="NCBI Taxonomy" id="2949093"/>
    <lineage>
        <taxon>Bacteria</taxon>
        <taxon>Pseudomonadati</taxon>
        <taxon>Pseudomonadota</taxon>
        <taxon>Alphaproteobacteria</taxon>
        <taxon>Sphingomonadales</taxon>
        <taxon>Sphingomonadaceae</taxon>
        <taxon>Sphingomonas</taxon>
    </lineage>
</organism>
<feature type="transmembrane region" description="Helical" evidence="1">
    <location>
        <begin position="317"/>
        <end position="341"/>
    </location>
</feature>
<dbReference type="PROSITE" id="PS51257">
    <property type="entry name" value="PROKAR_LIPOPROTEIN"/>
    <property type="match status" value="1"/>
</dbReference>
<dbReference type="Proteomes" id="UP001055580">
    <property type="component" value="Chromosome"/>
</dbReference>
<evidence type="ECO:0000256" key="1">
    <source>
        <dbReference type="SAM" id="Phobius"/>
    </source>
</evidence>
<feature type="transmembrane region" description="Helical" evidence="1">
    <location>
        <begin position="179"/>
        <end position="208"/>
    </location>
</feature>
<feature type="transmembrane region" description="Helical" evidence="1">
    <location>
        <begin position="270"/>
        <end position="288"/>
    </location>
</feature>
<feature type="transmembrane region" description="Helical" evidence="1">
    <location>
        <begin position="220"/>
        <end position="239"/>
    </location>
</feature>
<feature type="transmembrane region" description="Helical" evidence="1">
    <location>
        <begin position="371"/>
        <end position="387"/>
    </location>
</feature>
<feature type="transmembrane region" description="Helical" evidence="1">
    <location>
        <begin position="101"/>
        <end position="122"/>
    </location>
</feature>
<keyword evidence="1" id="KW-0472">Membrane</keyword>
<keyword evidence="1" id="KW-1133">Transmembrane helix</keyword>
<reference evidence="2" key="1">
    <citation type="submission" date="2022-05" db="EMBL/GenBank/DDBJ databases">
        <title>Sphingomonas sp. strain RMG20 Genome sequencing and assembly.</title>
        <authorList>
            <person name="Kim I."/>
        </authorList>
    </citation>
    <scope>NUCLEOTIDE SEQUENCE</scope>
    <source>
        <strain evidence="2">RMG20</strain>
    </source>
</reference>
<sequence length="554" mass="57154">MDRSAFRLQYLAALALACLLTAAWCVADWGNLSALRLPDTDDAMRLAQVRDWIAGQGFADVSQHRLADGLAMHWSRIGDVVPAAIILTLRPMMGQHAAEIVAVVAWPLAQFVALLAIVASITRVVAPRAAGTAIVLAALAYPTSALFLPGRIDHHALQILLVLGQIRALLAPPDWRSGAVAGALVALGAAIGLETLPFAVVTGAIVLLGWWHGAGARQAGFGLALAGGLLLLWPIAARGGVCDTVAPLLPTAIAAALALAALARVERHRLVWLGAAGVALAVIGWPAVQPCLSGPYGAVDPLVARLWLANVSEAQPLFAVSFANALAFAALATAGLVAGSVMAWRARGGWLVLVAYQLAGAVLTLSQLRGVYLGTVLAVIPIAALIAEQRARGRLLNVLGLWVAGAGLTWPLIAAATAPARKGADAPSCSSPSALATLGALPPGRMMAGIDAGAYLVAGTPHTAIAAPYHRNNAGNAAMYRFFLGPPAAAHAIATRWRVDYVVRCPGDFGTVRAPSGSIGAGTVPGWLTPLTRPGAVPAIYRVDRRLSDPARAR</sequence>
<protein>
    <recommendedName>
        <fullName evidence="4">Glycosyltransferase RgtA/B/C/D-like domain-containing protein</fullName>
    </recommendedName>
</protein>
<accession>A0ABY4TTH4</accession>
<keyword evidence="1" id="KW-0812">Transmembrane</keyword>
<evidence type="ECO:0000313" key="2">
    <source>
        <dbReference type="EMBL" id="URW75704.1"/>
    </source>
</evidence>
<feature type="transmembrane region" description="Helical" evidence="1">
    <location>
        <begin position="245"/>
        <end position="263"/>
    </location>
</feature>
<dbReference type="RefSeq" id="WP_250752189.1">
    <property type="nucleotide sequence ID" value="NZ_CP098401.1"/>
</dbReference>